<accession>A0ABQ1PYY2</accession>
<dbReference type="EMBL" id="BMIN01000004">
    <property type="protein sequence ID" value="GGD07125.1"/>
    <property type="molecule type" value="Genomic_DNA"/>
</dbReference>
<comment type="caution">
    <text evidence="1">The sequence shown here is derived from an EMBL/GenBank/DDBJ whole genome shotgun (WGS) entry which is preliminary data.</text>
</comment>
<organism evidence="1 2">
    <name type="scientific">Pontibacillus salipaludis</name>
    <dbReference type="NCBI Taxonomy" id="1697394"/>
    <lineage>
        <taxon>Bacteria</taxon>
        <taxon>Bacillati</taxon>
        <taxon>Bacillota</taxon>
        <taxon>Bacilli</taxon>
        <taxon>Bacillales</taxon>
        <taxon>Bacillaceae</taxon>
        <taxon>Pontibacillus</taxon>
    </lineage>
</organism>
<proteinExistence type="predicted"/>
<name>A0ABQ1PYY2_9BACI</name>
<keyword evidence="2" id="KW-1185">Reference proteome</keyword>
<sequence>MREEALKERRSSTKTVTTCDNVERPHIVWAPRGKRVVPQKPLALIIITTPNILKCLSFESS</sequence>
<reference evidence="2" key="1">
    <citation type="journal article" date="2019" name="Int. J. Syst. Evol. Microbiol.">
        <title>The Global Catalogue of Microorganisms (GCM) 10K type strain sequencing project: providing services to taxonomists for standard genome sequencing and annotation.</title>
        <authorList>
            <consortium name="The Broad Institute Genomics Platform"/>
            <consortium name="The Broad Institute Genome Sequencing Center for Infectious Disease"/>
            <person name="Wu L."/>
            <person name="Ma J."/>
        </authorList>
    </citation>
    <scope>NUCLEOTIDE SEQUENCE [LARGE SCALE GENOMIC DNA]</scope>
    <source>
        <strain evidence="2">CGMCC 1.15353</strain>
    </source>
</reference>
<gene>
    <name evidence="1" type="ORF">GCM10011389_13370</name>
</gene>
<evidence type="ECO:0000313" key="2">
    <source>
        <dbReference type="Proteomes" id="UP000642571"/>
    </source>
</evidence>
<protein>
    <submittedName>
        <fullName evidence="1">Uncharacterized protein</fullName>
    </submittedName>
</protein>
<evidence type="ECO:0000313" key="1">
    <source>
        <dbReference type="EMBL" id="GGD07125.1"/>
    </source>
</evidence>
<dbReference type="Proteomes" id="UP000642571">
    <property type="component" value="Unassembled WGS sequence"/>
</dbReference>